<feature type="compositionally biased region" description="Acidic residues" evidence="1">
    <location>
        <begin position="88"/>
        <end position="104"/>
    </location>
</feature>
<proteinExistence type="predicted"/>
<feature type="region of interest" description="Disordered" evidence="1">
    <location>
        <begin position="76"/>
        <end position="112"/>
    </location>
</feature>
<organism evidence="2 3">
    <name type="scientific">Elysia marginata</name>
    <dbReference type="NCBI Taxonomy" id="1093978"/>
    <lineage>
        <taxon>Eukaryota</taxon>
        <taxon>Metazoa</taxon>
        <taxon>Spiralia</taxon>
        <taxon>Lophotrochozoa</taxon>
        <taxon>Mollusca</taxon>
        <taxon>Gastropoda</taxon>
        <taxon>Heterobranchia</taxon>
        <taxon>Euthyneura</taxon>
        <taxon>Panpulmonata</taxon>
        <taxon>Sacoglossa</taxon>
        <taxon>Placobranchoidea</taxon>
        <taxon>Plakobranchidae</taxon>
        <taxon>Elysia</taxon>
    </lineage>
</organism>
<evidence type="ECO:0000313" key="3">
    <source>
        <dbReference type="Proteomes" id="UP000762676"/>
    </source>
</evidence>
<gene>
    <name evidence="2" type="ORF">ElyMa_001311300</name>
</gene>
<keyword evidence="2" id="KW-0255">Endonuclease</keyword>
<evidence type="ECO:0000313" key="2">
    <source>
        <dbReference type="EMBL" id="GFS09947.1"/>
    </source>
</evidence>
<keyword evidence="2" id="KW-0378">Hydrolase</keyword>
<protein>
    <submittedName>
        <fullName evidence="2">Endonuclease-reverse transcriptase</fullName>
    </submittedName>
</protein>
<feature type="region of interest" description="Disordered" evidence="1">
    <location>
        <begin position="30"/>
        <end position="63"/>
    </location>
</feature>
<name>A0AAV4IIS9_9GAST</name>
<dbReference type="EMBL" id="BMAT01002600">
    <property type="protein sequence ID" value="GFS09947.1"/>
    <property type="molecule type" value="Genomic_DNA"/>
</dbReference>
<evidence type="ECO:0000256" key="1">
    <source>
        <dbReference type="SAM" id="MobiDB-lite"/>
    </source>
</evidence>
<accession>A0AAV4IIS9</accession>
<sequence>MRRKLGYAGHIMRGSSGPLLQLSLEGKIEGKRGQGRPRRNWMGDVKEWSGSTSCGDTKRKAENRGEWRDMVANIRTGDGTCSCKKEEEEKEEKEVEEEEEGEEEEGKKDGME</sequence>
<dbReference type="AlphaFoldDB" id="A0AAV4IIS9"/>
<keyword evidence="3" id="KW-1185">Reference proteome</keyword>
<reference evidence="2 3" key="1">
    <citation type="journal article" date="2021" name="Elife">
        <title>Chloroplast acquisition without the gene transfer in kleptoplastic sea slugs, Plakobranchus ocellatus.</title>
        <authorList>
            <person name="Maeda T."/>
            <person name="Takahashi S."/>
            <person name="Yoshida T."/>
            <person name="Shimamura S."/>
            <person name="Takaki Y."/>
            <person name="Nagai Y."/>
            <person name="Toyoda A."/>
            <person name="Suzuki Y."/>
            <person name="Arimoto A."/>
            <person name="Ishii H."/>
            <person name="Satoh N."/>
            <person name="Nishiyama T."/>
            <person name="Hasebe M."/>
            <person name="Maruyama T."/>
            <person name="Minagawa J."/>
            <person name="Obokata J."/>
            <person name="Shigenobu S."/>
        </authorList>
    </citation>
    <scope>NUCLEOTIDE SEQUENCE [LARGE SCALE GENOMIC DNA]</scope>
</reference>
<dbReference type="GO" id="GO:0004519">
    <property type="term" value="F:endonuclease activity"/>
    <property type="evidence" value="ECO:0007669"/>
    <property type="project" value="UniProtKB-KW"/>
</dbReference>
<dbReference type="Proteomes" id="UP000762676">
    <property type="component" value="Unassembled WGS sequence"/>
</dbReference>
<comment type="caution">
    <text evidence="2">The sequence shown here is derived from an EMBL/GenBank/DDBJ whole genome shotgun (WGS) entry which is preliminary data.</text>
</comment>
<keyword evidence="2" id="KW-0540">Nuclease</keyword>